<dbReference type="RefSeq" id="WP_305516567.1">
    <property type="nucleotide sequence ID" value="NZ_JAUPEV010000002.1"/>
</dbReference>
<evidence type="ECO:0000313" key="9">
    <source>
        <dbReference type="EMBL" id="MDO7252727.1"/>
    </source>
</evidence>
<reference evidence="10 12" key="1">
    <citation type="submission" date="2023-07" db="EMBL/GenBank/DDBJ databases">
        <title>Unpublished Manusciprt.</title>
        <authorList>
            <person name="Aydin F."/>
            <person name="Tarhane S."/>
            <person name="Saticioglu I.B."/>
            <person name="Karakaya E."/>
            <person name="Abay S."/>
            <person name="Guran O."/>
            <person name="Bozkurt E."/>
            <person name="Uzum N."/>
            <person name="Olgun K."/>
            <person name="Jablonski D."/>
        </authorList>
    </citation>
    <scope>NUCLEOTIDE SEQUENCE</scope>
    <source>
        <strain evidence="12">faydin-H75</strain>
        <strain evidence="10">Faydin-H76</strain>
    </source>
</reference>
<keyword evidence="5 6" id="KW-0408">Iron</keyword>
<evidence type="ECO:0000259" key="8">
    <source>
        <dbReference type="PROSITE" id="PS51007"/>
    </source>
</evidence>
<keyword evidence="3 6" id="KW-0479">Metal-binding</keyword>
<keyword evidence="7" id="KW-0472">Membrane</keyword>
<comment type="caution">
    <text evidence="10">The sequence shown here is derived from an EMBL/GenBank/DDBJ whole genome shotgun (WGS) entry which is preliminary data.</text>
</comment>
<dbReference type="SUPFAM" id="SSF46626">
    <property type="entry name" value="Cytochrome c"/>
    <property type="match status" value="2"/>
</dbReference>
<feature type="transmembrane region" description="Helical" evidence="7">
    <location>
        <begin position="7"/>
        <end position="22"/>
    </location>
</feature>
<dbReference type="AlphaFoldDB" id="A0AA90TEH2"/>
<dbReference type="InterPro" id="IPR021195">
    <property type="entry name" value="Ubol_Cyt_c_Rdtase_Cyt_c_su_prd"/>
</dbReference>
<reference evidence="9" key="2">
    <citation type="submission" date="2023-07" db="EMBL/GenBank/DDBJ databases">
        <authorList>
            <person name="Aydin F."/>
            <person name="Tarhane S."/>
            <person name="Saticioglu I.B."/>
            <person name="Karakaya E."/>
            <person name="Abay S."/>
            <person name="Guran O."/>
            <person name="Bozkurt E."/>
            <person name="Uzum N."/>
            <person name="Olgun K."/>
            <person name="Jablonski D."/>
        </authorList>
    </citation>
    <scope>NUCLEOTIDE SEQUENCE</scope>
    <source>
        <strain evidence="9">Faydin-H75</strain>
    </source>
</reference>
<organism evidence="10 11">
    <name type="scientific">Helicobacter cappadocius</name>
    <dbReference type="NCBI Taxonomy" id="3063998"/>
    <lineage>
        <taxon>Bacteria</taxon>
        <taxon>Pseudomonadati</taxon>
        <taxon>Campylobacterota</taxon>
        <taxon>Epsilonproteobacteria</taxon>
        <taxon>Campylobacterales</taxon>
        <taxon>Helicobacteraceae</taxon>
        <taxon>Helicobacter</taxon>
    </lineage>
</organism>
<feature type="domain" description="Cytochrome c" evidence="8">
    <location>
        <begin position="156"/>
        <end position="249"/>
    </location>
</feature>
<feature type="transmembrane region" description="Helical" evidence="7">
    <location>
        <begin position="259"/>
        <end position="277"/>
    </location>
</feature>
<sequence>MLRELKILLLLIIVVGIIYWGVEPLAHSIMHPKVAPADYEFKDLDKIDLSKGDAQKGKKLVTENCTACHGIKAEKINPPMDNASSASSYGVVPPDLSNIAAVLDHNFLANFIKNPVKATELSHKFGDSNPYPMPGYDWMSDDEISDIVAYLASIASKNLSDKDVFTQACDRCHSIRYDKMVALTPDADLERYLGTKAPDLSMMIRSRGPKELSVFINNPQKMIPNTPMPRVGLTQQAEKQVISYLEKVGDSKKAQRDSLGIKIMIFFAVMALLAYAWKRKIWSDLH</sequence>
<keyword evidence="1" id="KW-0813">Transport</keyword>
<evidence type="ECO:0000256" key="7">
    <source>
        <dbReference type="SAM" id="Phobius"/>
    </source>
</evidence>
<evidence type="ECO:0000256" key="2">
    <source>
        <dbReference type="ARBA" id="ARBA00022617"/>
    </source>
</evidence>
<keyword evidence="7" id="KW-0812">Transmembrane</keyword>
<keyword evidence="4" id="KW-0249">Electron transport</keyword>
<proteinExistence type="predicted"/>
<keyword evidence="2 6" id="KW-0349">Heme</keyword>
<dbReference type="EMBL" id="JAUPEV010000002">
    <property type="protein sequence ID" value="MDO7252727.1"/>
    <property type="molecule type" value="Genomic_DNA"/>
</dbReference>
<dbReference type="Gene3D" id="1.20.5.100">
    <property type="entry name" value="Cytochrome c1, transmembrane anchor, C-terminal"/>
    <property type="match status" value="1"/>
</dbReference>
<evidence type="ECO:0000256" key="4">
    <source>
        <dbReference type="ARBA" id="ARBA00022982"/>
    </source>
</evidence>
<evidence type="ECO:0000256" key="6">
    <source>
        <dbReference type="PROSITE-ProRule" id="PRU00433"/>
    </source>
</evidence>
<gene>
    <name evidence="9" type="ORF">Q5I04_02180</name>
    <name evidence="10" type="ORF">Q5I06_02185</name>
</gene>
<keyword evidence="12" id="KW-1185">Reference proteome</keyword>
<dbReference type="InterPro" id="IPR036909">
    <property type="entry name" value="Cyt_c-like_dom_sf"/>
</dbReference>
<dbReference type="GO" id="GO:0020037">
    <property type="term" value="F:heme binding"/>
    <property type="evidence" value="ECO:0007669"/>
    <property type="project" value="InterPro"/>
</dbReference>
<protein>
    <submittedName>
        <fullName evidence="10">C-type cytochrome</fullName>
    </submittedName>
</protein>
<dbReference type="GO" id="GO:0009055">
    <property type="term" value="F:electron transfer activity"/>
    <property type="evidence" value="ECO:0007669"/>
    <property type="project" value="InterPro"/>
</dbReference>
<name>A0AA90TEH2_9HELI</name>
<accession>A0AA90TEH2</accession>
<evidence type="ECO:0000256" key="1">
    <source>
        <dbReference type="ARBA" id="ARBA00022448"/>
    </source>
</evidence>
<dbReference type="InterPro" id="IPR009056">
    <property type="entry name" value="Cyt_c-like_dom"/>
</dbReference>
<dbReference type="PIRSF" id="PIRSF019225">
    <property type="entry name" value="Ubol_Cyt_c_Rdtase_Cyt_c_su_prd"/>
    <property type="match status" value="1"/>
</dbReference>
<evidence type="ECO:0000256" key="5">
    <source>
        <dbReference type="ARBA" id="ARBA00023004"/>
    </source>
</evidence>
<dbReference type="PROSITE" id="PS51007">
    <property type="entry name" value="CYTC"/>
    <property type="match status" value="2"/>
</dbReference>
<dbReference type="PANTHER" id="PTHR11961">
    <property type="entry name" value="CYTOCHROME C"/>
    <property type="match status" value="1"/>
</dbReference>
<evidence type="ECO:0000313" key="11">
    <source>
        <dbReference type="Proteomes" id="UP001177258"/>
    </source>
</evidence>
<dbReference type="EMBL" id="JAUYZK010000002">
    <property type="protein sequence ID" value="MDP2538595.1"/>
    <property type="molecule type" value="Genomic_DNA"/>
</dbReference>
<reference evidence="9 11" key="3">
    <citation type="journal article" date="2024" name="Syst. Appl. Microbiol.">
        <title>Helicobacter cappadocius sp. nov., from lizards: The first psychrotrophic Helicobacter species.</title>
        <authorList>
            <person name="Aydin F."/>
            <person name="Tarhane S."/>
            <person name="Karakaya E."/>
            <person name="Abay S."/>
            <person name="Kayman T."/>
            <person name="Guran O."/>
            <person name="Bozkurt E."/>
            <person name="Uzum N."/>
            <person name="Avci A."/>
            <person name="Olgun K."/>
            <person name="Jablonski D."/>
            <person name="Guran C."/>
            <person name="Burcin Saticioglu I."/>
        </authorList>
    </citation>
    <scope>NUCLEOTIDE SEQUENCE [LARGE SCALE GENOMIC DNA]</scope>
    <source>
        <strain evidence="9">Faydin-H75</strain>
        <strain evidence="11">faydin-H76</strain>
    </source>
</reference>
<evidence type="ECO:0000256" key="3">
    <source>
        <dbReference type="ARBA" id="ARBA00022723"/>
    </source>
</evidence>
<dbReference type="Gene3D" id="1.10.760.10">
    <property type="entry name" value="Cytochrome c-like domain"/>
    <property type="match status" value="2"/>
</dbReference>
<keyword evidence="7" id="KW-1133">Transmembrane helix</keyword>
<feature type="domain" description="Cytochrome c" evidence="8">
    <location>
        <begin position="52"/>
        <end position="155"/>
    </location>
</feature>
<evidence type="ECO:0000313" key="12">
    <source>
        <dbReference type="Proteomes" id="UP001240777"/>
    </source>
</evidence>
<dbReference type="Proteomes" id="UP001177258">
    <property type="component" value="Unassembled WGS sequence"/>
</dbReference>
<dbReference type="Proteomes" id="UP001240777">
    <property type="component" value="Unassembled WGS sequence"/>
</dbReference>
<evidence type="ECO:0000313" key="10">
    <source>
        <dbReference type="EMBL" id="MDP2538595.1"/>
    </source>
</evidence>
<dbReference type="InterPro" id="IPR002327">
    <property type="entry name" value="Cyt_c_1A/1B"/>
</dbReference>
<dbReference type="GO" id="GO:0046872">
    <property type="term" value="F:metal ion binding"/>
    <property type="evidence" value="ECO:0007669"/>
    <property type="project" value="UniProtKB-KW"/>
</dbReference>
<dbReference type="Pfam" id="PF00034">
    <property type="entry name" value="Cytochrom_C"/>
    <property type="match status" value="1"/>
</dbReference>